<feature type="chain" id="PRO_5001496247" description="Outer membrane protein beta-barrel domain-containing protein" evidence="1">
    <location>
        <begin position="34"/>
        <end position="265"/>
    </location>
</feature>
<keyword evidence="3" id="KW-1185">Reference proteome</keyword>
<evidence type="ECO:0000256" key="1">
    <source>
        <dbReference type="SAM" id="SignalP"/>
    </source>
</evidence>
<dbReference type="STRING" id="1192034.CAP_6410"/>
<name>A0A017T1V3_9BACT</name>
<keyword evidence="1" id="KW-0732">Signal</keyword>
<evidence type="ECO:0008006" key="4">
    <source>
        <dbReference type="Google" id="ProtNLM"/>
    </source>
</evidence>
<dbReference type="AlphaFoldDB" id="A0A017T1V3"/>
<dbReference type="Proteomes" id="UP000019678">
    <property type="component" value="Unassembled WGS sequence"/>
</dbReference>
<comment type="caution">
    <text evidence="2">The sequence shown here is derived from an EMBL/GenBank/DDBJ whole genome shotgun (WGS) entry which is preliminary data.</text>
</comment>
<feature type="signal peptide" evidence="1">
    <location>
        <begin position="1"/>
        <end position="33"/>
    </location>
</feature>
<evidence type="ECO:0000313" key="3">
    <source>
        <dbReference type="Proteomes" id="UP000019678"/>
    </source>
</evidence>
<dbReference type="EMBL" id="ASRX01000054">
    <property type="protein sequence ID" value="EYF02830.1"/>
    <property type="molecule type" value="Genomic_DNA"/>
</dbReference>
<dbReference type="OrthoDB" id="5505740at2"/>
<dbReference type="RefSeq" id="WP_044246935.1">
    <property type="nucleotide sequence ID" value="NZ_ASRX01000054.1"/>
</dbReference>
<proteinExistence type="predicted"/>
<protein>
    <recommendedName>
        <fullName evidence="4">Outer membrane protein beta-barrel domain-containing protein</fullName>
    </recommendedName>
</protein>
<accession>A0A017T1V3</accession>
<reference evidence="2 3" key="1">
    <citation type="submission" date="2013-05" db="EMBL/GenBank/DDBJ databases">
        <title>Genome assembly of Chondromyces apiculatus DSM 436.</title>
        <authorList>
            <person name="Sharma G."/>
            <person name="Khatri I."/>
            <person name="Kaur C."/>
            <person name="Mayilraj S."/>
            <person name="Subramanian S."/>
        </authorList>
    </citation>
    <scope>NUCLEOTIDE SEQUENCE [LARGE SCALE GENOMIC DNA]</scope>
    <source>
        <strain evidence="2 3">DSM 436</strain>
    </source>
</reference>
<evidence type="ECO:0000313" key="2">
    <source>
        <dbReference type="EMBL" id="EYF02830.1"/>
    </source>
</evidence>
<sequence length="265" mass="27886">MAATDAPPRRPHRARAALLTALLVAALPGRARAAEPRPPVLPPQRANLLTLSLVQDFGLGTGADVCSRQSQLDEGFACFRSGGTQYHGTPEPGRGGEIGSFLQPATARILVGYDRVLTENLSLGLRLGYVLQGGGPRESGTDGSSFLPFHGELRAAYTFGATPFREAGLRFALFVNAGVAQVDTEHRVFIREDQSVPPPVSQLDNPPTQTLSAYQRSGTGFFGGGATATYAVTPAAGFSLGLRLARFFPSSGTIASPELGFLLGF</sequence>
<dbReference type="eggNOG" id="ENOG50317E5">
    <property type="taxonomic scope" value="Bacteria"/>
</dbReference>
<organism evidence="2 3">
    <name type="scientific">Chondromyces apiculatus DSM 436</name>
    <dbReference type="NCBI Taxonomy" id="1192034"/>
    <lineage>
        <taxon>Bacteria</taxon>
        <taxon>Pseudomonadati</taxon>
        <taxon>Myxococcota</taxon>
        <taxon>Polyangia</taxon>
        <taxon>Polyangiales</taxon>
        <taxon>Polyangiaceae</taxon>
        <taxon>Chondromyces</taxon>
    </lineage>
</organism>
<gene>
    <name evidence="2" type="ORF">CAP_6410</name>
</gene>